<organism evidence="2">
    <name type="scientific">marine sediment metagenome</name>
    <dbReference type="NCBI Taxonomy" id="412755"/>
    <lineage>
        <taxon>unclassified sequences</taxon>
        <taxon>metagenomes</taxon>
        <taxon>ecological metagenomes</taxon>
    </lineage>
</organism>
<dbReference type="Pfam" id="PF20703">
    <property type="entry name" value="nSTAND1"/>
    <property type="match status" value="1"/>
</dbReference>
<dbReference type="AlphaFoldDB" id="X1CX99"/>
<dbReference type="InterPro" id="IPR049052">
    <property type="entry name" value="nSTAND1"/>
</dbReference>
<evidence type="ECO:0000313" key="2">
    <source>
        <dbReference type="EMBL" id="GAH13121.1"/>
    </source>
</evidence>
<name>X1CX99_9ZZZZ</name>
<gene>
    <name evidence="2" type="ORF">S01H4_58207</name>
</gene>
<reference evidence="2" key="1">
    <citation type="journal article" date="2014" name="Front. Microbiol.">
        <title>High frequency of phylogenetically diverse reductive dehalogenase-homologous genes in deep subseafloor sedimentary metagenomes.</title>
        <authorList>
            <person name="Kawai M."/>
            <person name="Futagami T."/>
            <person name="Toyoda A."/>
            <person name="Takaki Y."/>
            <person name="Nishi S."/>
            <person name="Hori S."/>
            <person name="Arai W."/>
            <person name="Tsubouchi T."/>
            <person name="Morono Y."/>
            <person name="Uchiyama I."/>
            <person name="Ito T."/>
            <person name="Fujiyama A."/>
            <person name="Inagaki F."/>
            <person name="Takami H."/>
        </authorList>
    </citation>
    <scope>NUCLEOTIDE SEQUENCE</scope>
    <source>
        <strain evidence="2">Expedition CK06-06</strain>
    </source>
</reference>
<feature type="non-terminal residue" evidence="2">
    <location>
        <position position="221"/>
    </location>
</feature>
<sequence length="221" mass="24928">HTIRLDPRQYIEGCPFLGLSTFSRSDARLFFGRRQETLEALACLGDQQQTNPDNLQQSSGSAYNHWLQIEGNSGAGKSSLVKAGMLPMIEQGALWARTGFEQWTIIGTMMPGKDPLAKLAETLEQGLVDNLAERDSLRRLKRLEDDPRALAFAIKDFKRADTKTAFLLIIDQFEELFTFADEDSRKQFDALLANALLDPECPLFLISTIRADFLDRFELLP</sequence>
<protein>
    <recommendedName>
        <fullName evidence="1">Novel STAND NTPase 1 domain-containing protein</fullName>
    </recommendedName>
</protein>
<feature type="domain" description="Novel STAND NTPase 1" evidence="1">
    <location>
        <begin position="15"/>
        <end position="217"/>
    </location>
</feature>
<comment type="caution">
    <text evidence="2">The sequence shown here is derived from an EMBL/GenBank/DDBJ whole genome shotgun (WGS) entry which is preliminary data.</text>
</comment>
<proteinExistence type="predicted"/>
<evidence type="ECO:0000259" key="1">
    <source>
        <dbReference type="Pfam" id="PF20703"/>
    </source>
</evidence>
<dbReference type="EMBL" id="BART01033974">
    <property type="protein sequence ID" value="GAH13121.1"/>
    <property type="molecule type" value="Genomic_DNA"/>
</dbReference>
<feature type="non-terminal residue" evidence="2">
    <location>
        <position position="1"/>
    </location>
</feature>
<accession>X1CX99</accession>